<feature type="domain" description="DJ-1/PfpI" evidence="1">
    <location>
        <begin position="2"/>
        <end position="162"/>
    </location>
</feature>
<gene>
    <name evidence="2" type="ORF">JK636_18825</name>
</gene>
<reference evidence="2 3" key="1">
    <citation type="submission" date="2021-01" db="EMBL/GenBank/DDBJ databases">
        <title>Genome public.</title>
        <authorList>
            <person name="Liu C."/>
            <person name="Sun Q."/>
        </authorList>
    </citation>
    <scope>NUCLEOTIDE SEQUENCE [LARGE SCALE GENOMIC DNA]</scope>
    <source>
        <strain evidence="2 3">YIM B02515</strain>
    </source>
</reference>
<organism evidence="2 3">
    <name type="scientific">Clostridium rhizosphaerae</name>
    <dbReference type="NCBI Taxonomy" id="2803861"/>
    <lineage>
        <taxon>Bacteria</taxon>
        <taxon>Bacillati</taxon>
        <taxon>Bacillota</taxon>
        <taxon>Clostridia</taxon>
        <taxon>Eubacteriales</taxon>
        <taxon>Clostridiaceae</taxon>
        <taxon>Clostridium</taxon>
    </lineage>
</organism>
<dbReference type="Gene3D" id="3.40.50.880">
    <property type="match status" value="1"/>
</dbReference>
<dbReference type="InterPro" id="IPR002818">
    <property type="entry name" value="DJ-1/PfpI"/>
</dbReference>
<keyword evidence="3" id="KW-1185">Reference proteome</keyword>
<proteinExistence type="predicted"/>
<dbReference type="InterPro" id="IPR050325">
    <property type="entry name" value="Prot/Nucl_acid_deglycase"/>
</dbReference>
<evidence type="ECO:0000313" key="3">
    <source>
        <dbReference type="Proteomes" id="UP000632377"/>
    </source>
</evidence>
<evidence type="ECO:0000313" key="2">
    <source>
        <dbReference type="EMBL" id="MBL4937763.1"/>
    </source>
</evidence>
<dbReference type="PANTHER" id="PTHR48094">
    <property type="entry name" value="PROTEIN/NUCLEIC ACID DEGLYCASE DJ-1-RELATED"/>
    <property type="match status" value="1"/>
</dbReference>
<dbReference type="EMBL" id="JAESWC010000018">
    <property type="protein sequence ID" value="MBL4937763.1"/>
    <property type="molecule type" value="Genomic_DNA"/>
</dbReference>
<accession>A0ABS1TIH7</accession>
<dbReference type="SUPFAM" id="SSF52317">
    <property type="entry name" value="Class I glutamine amidotransferase-like"/>
    <property type="match status" value="1"/>
</dbReference>
<protein>
    <submittedName>
        <fullName evidence="2">DJ-1/PfpI family protein</fullName>
    </submittedName>
</protein>
<name>A0ABS1TIH7_9CLOT</name>
<dbReference type="PANTHER" id="PTHR48094:SF19">
    <property type="entry name" value="DJ-1_PFPI DOMAIN-CONTAINING PROTEIN"/>
    <property type="match status" value="1"/>
</dbReference>
<comment type="caution">
    <text evidence="2">The sequence shown here is derived from an EMBL/GenBank/DDBJ whole genome shotgun (WGS) entry which is preliminary data.</text>
</comment>
<dbReference type="Pfam" id="PF01965">
    <property type="entry name" value="DJ-1_PfpI"/>
    <property type="match status" value="1"/>
</dbReference>
<sequence>MNVCILYYDEFWGYEVGLALNELRNENIFSVALEDRVYVSEAKQKFMPDKTIEELNPDEIDLFLIPGGDTKHLYDNVKLRNFVRVLNAKNKFIAGICGGTVLMASYGMLEGRRCTGAGEGLKSHLECMPLFKKSTILNKDVVVDGNIITSTGQGFIEFAVELGRVMKVFKSEEEAMAEYRWLKNTKS</sequence>
<dbReference type="Proteomes" id="UP000632377">
    <property type="component" value="Unassembled WGS sequence"/>
</dbReference>
<dbReference type="InterPro" id="IPR029062">
    <property type="entry name" value="Class_I_gatase-like"/>
</dbReference>
<dbReference type="RefSeq" id="WP_202750513.1">
    <property type="nucleotide sequence ID" value="NZ_JAESWC010000018.1"/>
</dbReference>
<evidence type="ECO:0000259" key="1">
    <source>
        <dbReference type="Pfam" id="PF01965"/>
    </source>
</evidence>